<organism evidence="7">
    <name type="scientific">Spongospora subterranea</name>
    <dbReference type="NCBI Taxonomy" id="70186"/>
    <lineage>
        <taxon>Eukaryota</taxon>
        <taxon>Sar</taxon>
        <taxon>Rhizaria</taxon>
        <taxon>Endomyxa</taxon>
        <taxon>Phytomyxea</taxon>
        <taxon>Plasmodiophorida</taxon>
        <taxon>Plasmodiophoridae</taxon>
        <taxon>Spongospora</taxon>
    </lineage>
</organism>
<evidence type="ECO:0000256" key="1">
    <source>
        <dbReference type="ARBA" id="ARBA00022723"/>
    </source>
</evidence>
<evidence type="ECO:0000256" key="3">
    <source>
        <dbReference type="ARBA" id="ARBA00022833"/>
    </source>
</evidence>
<accession>A0A0H5R4N3</accession>
<keyword evidence="2 4" id="KW-0863">Zinc-finger</keyword>
<dbReference type="CDD" id="cd00065">
    <property type="entry name" value="FYVE_like_SF"/>
    <property type="match status" value="1"/>
</dbReference>
<name>A0A0H5R4N3_9EUKA</name>
<feature type="domain" description="DH" evidence="5">
    <location>
        <begin position="23"/>
        <end position="213"/>
    </location>
</feature>
<dbReference type="EMBL" id="HACM01002597">
    <property type="protein sequence ID" value="CRZ03039.1"/>
    <property type="molecule type" value="Transcribed_RNA"/>
</dbReference>
<evidence type="ECO:0000259" key="5">
    <source>
        <dbReference type="PROSITE" id="PS50010"/>
    </source>
</evidence>
<dbReference type="InterPro" id="IPR000219">
    <property type="entry name" value="DH_dom"/>
</dbReference>
<dbReference type="PROSITE" id="PS50010">
    <property type="entry name" value="DH_2"/>
    <property type="match status" value="2"/>
</dbReference>
<dbReference type="EMBL" id="HACM01002596">
    <property type="protein sequence ID" value="CRZ03038.1"/>
    <property type="molecule type" value="Transcribed_RNA"/>
</dbReference>
<dbReference type="Gene3D" id="2.30.29.30">
    <property type="entry name" value="Pleckstrin-homology domain (PH domain)/Phosphotyrosine-binding domain (PTB)"/>
    <property type="match status" value="1"/>
</dbReference>
<dbReference type="InterPro" id="IPR011011">
    <property type="entry name" value="Znf_FYVE_PHD"/>
</dbReference>
<evidence type="ECO:0008006" key="8">
    <source>
        <dbReference type="Google" id="ProtNLM"/>
    </source>
</evidence>
<dbReference type="PROSITE" id="PS50178">
    <property type="entry name" value="ZF_FYVE"/>
    <property type="match status" value="1"/>
</dbReference>
<dbReference type="GO" id="GO:0008270">
    <property type="term" value="F:zinc ion binding"/>
    <property type="evidence" value="ECO:0007669"/>
    <property type="project" value="UniProtKB-KW"/>
</dbReference>
<dbReference type="CDD" id="cd00160">
    <property type="entry name" value="RhoGEF"/>
    <property type="match status" value="1"/>
</dbReference>
<proteinExistence type="predicted"/>
<dbReference type="GO" id="GO:0005737">
    <property type="term" value="C:cytoplasm"/>
    <property type="evidence" value="ECO:0007669"/>
    <property type="project" value="TreeGrafter"/>
</dbReference>
<dbReference type="InterPro" id="IPR051092">
    <property type="entry name" value="FYVE_RhoGEF_PH"/>
</dbReference>
<feature type="domain" description="DH" evidence="5">
    <location>
        <begin position="478"/>
        <end position="631"/>
    </location>
</feature>
<dbReference type="InterPro" id="IPR011993">
    <property type="entry name" value="PH-like_dom_sf"/>
</dbReference>
<evidence type="ECO:0000256" key="4">
    <source>
        <dbReference type="PROSITE-ProRule" id="PRU00091"/>
    </source>
</evidence>
<dbReference type="InterPro" id="IPR017455">
    <property type="entry name" value="Znf_FYVE-rel"/>
</dbReference>
<protein>
    <recommendedName>
        <fullName evidence="8">DH domain-containing protein</fullName>
    </recommendedName>
</protein>
<dbReference type="GO" id="GO:0005085">
    <property type="term" value="F:guanyl-nucleotide exchange factor activity"/>
    <property type="evidence" value="ECO:0007669"/>
    <property type="project" value="InterPro"/>
</dbReference>
<dbReference type="SUPFAM" id="SSF48065">
    <property type="entry name" value="DBL homology domain (DH-domain)"/>
    <property type="match status" value="2"/>
</dbReference>
<dbReference type="Gene3D" id="1.20.900.10">
    <property type="entry name" value="Dbl homology (DH) domain"/>
    <property type="match status" value="2"/>
</dbReference>
<evidence type="ECO:0000259" key="6">
    <source>
        <dbReference type="PROSITE" id="PS50178"/>
    </source>
</evidence>
<dbReference type="AlphaFoldDB" id="A0A0H5R4N3"/>
<feature type="domain" description="FYVE-type" evidence="6">
    <location>
        <begin position="358"/>
        <end position="420"/>
    </location>
</feature>
<evidence type="ECO:0000256" key="2">
    <source>
        <dbReference type="ARBA" id="ARBA00022771"/>
    </source>
</evidence>
<sequence>MILQRSHSAPILQAEIPNHVPANRESALDELLSSERVYTRSLLAIRDIFHTPLLIRSLKTEHQLMAANDISTVFRNVRQLAALHQNLLKGVEDKAKRWSAGQTLGDIFAQWSEDMPAAYMEFCSSQEKALRRLGRRSASDTRLRMFLAHAVSHPQCQGDSLRSLLILPSQRLSRYIQIVSRLIDATPVGHPDYRQLHDVLIICTTAMENIAEHLLQVSAANQWSRLRKQLKGPLVERLSRMVFSSETGADRPRNWLILHSQLHSTSDALPSQHLFLFRNSVALCEGDFHSGFHVIQIMAVDRLTFLEALRPDDRHNTISMRRIDSDSHLCVIVPDNHEYWISMLSMCISGSDTEEIDRLGSMVCRCCDSRFSLDVRRIPCGYCAYFVCSSCLRSHADSRLACGSNDALIDLCRSCSSEMKPALLRTTSNPCSVDEGDRHRGDSNPVKVHLPTLTIDDGREDGETTVVNTPSCGSSVAGHSTTMARFFDGESEFIDIFSKLIALYVHPLLTMSSDTSLSIMSRDKIHMAFGNSLALLAFHSSLLREFQNSAAGDFESVLRNNLAQLKVYRGDAFVANVESALSVIESAVKREAKLRRFFNACLPQSPGARAVTLCDLLEMPAQRLSVYVSLLPSDSLTRSSLVSLLTSIVLSFDRSDVMRRTRLAADQVRKLGDPSTAGQFIRKGPLRGKKEKHANICFLFTKVMIICHPNKTSGKYNIIKRMLIGNDVIFVNDFIASVATVARNPSQLTPIQLVRTRKSIILHAQNDRDRLAWVAALRRCLGSPDPVECNISSVCICCSKSFTIALRRRICCNCCEFICQNCANIQRDIFDVVCNLCILDRTLNK</sequence>
<dbReference type="PANTHER" id="PTHR12673:SF159">
    <property type="entry name" value="LD03170P"/>
    <property type="match status" value="1"/>
</dbReference>
<dbReference type="SMART" id="SM00325">
    <property type="entry name" value="RhoGEF"/>
    <property type="match status" value="1"/>
</dbReference>
<dbReference type="SUPFAM" id="SSF57903">
    <property type="entry name" value="FYVE/PHD zinc finger"/>
    <property type="match status" value="1"/>
</dbReference>
<dbReference type="PANTHER" id="PTHR12673">
    <property type="entry name" value="FACIOGENITAL DYSPLASIA PROTEIN"/>
    <property type="match status" value="1"/>
</dbReference>
<keyword evidence="1" id="KW-0479">Metal-binding</keyword>
<reference evidence="7" key="1">
    <citation type="submission" date="2015-04" db="EMBL/GenBank/DDBJ databases">
        <title>The genome sequence of the plant pathogenic Rhizarian Plasmodiophora brassicae reveals insights in its biotrophic life cycle and the origin of chitin synthesis.</title>
        <authorList>
            <person name="Schwelm A."/>
            <person name="Fogelqvist J."/>
            <person name="Knaust A."/>
            <person name="Julke S."/>
            <person name="Lilja T."/>
            <person name="Dhandapani V."/>
            <person name="Bonilla-Rosso G."/>
            <person name="Karlsson M."/>
            <person name="Shevchenko A."/>
            <person name="Choi S.R."/>
            <person name="Kim H.G."/>
            <person name="Park J.Y."/>
            <person name="Lim Y.P."/>
            <person name="Ludwig-Muller J."/>
            <person name="Dixelius C."/>
        </authorList>
    </citation>
    <scope>NUCLEOTIDE SEQUENCE</scope>
    <source>
        <tissue evidence="7">Potato root galls</tissue>
    </source>
</reference>
<dbReference type="SUPFAM" id="SSF50729">
    <property type="entry name" value="PH domain-like"/>
    <property type="match status" value="1"/>
</dbReference>
<dbReference type="InterPro" id="IPR035899">
    <property type="entry name" value="DBL_dom_sf"/>
</dbReference>
<dbReference type="Pfam" id="PF00621">
    <property type="entry name" value="RhoGEF"/>
    <property type="match status" value="2"/>
</dbReference>
<evidence type="ECO:0000313" key="7">
    <source>
        <dbReference type="EMBL" id="CRZ03039.1"/>
    </source>
</evidence>
<keyword evidence="3" id="KW-0862">Zinc</keyword>